<dbReference type="InterPro" id="IPR051533">
    <property type="entry name" value="WaaL-like"/>
</dbReference>
<feature type="transmembrane region" description="Helical" evidence="5">
    <location>
        <begin position="223"/>
        <end position="241"/>
    </location>
</feature>
<name>A0A644WJX7_9ZZZZ</name>
<proteinExistence type="predicted"/>
<dbReference type="GO" id="GO:0016020">
    <property type="term" value="C:membrane"/>
    <property type="evidence" value="ECO:0007669"/>
    <property type="project" value="UniProtKB-SubCell"/>
</dbReference>
<evidence type="ECO:0000313" key="7">
    <source>
        <dbReference type="EMBL" id="MPM03887.1"/>
    </source>
</evidence>
<reference evidence="7" key="1">
    <citation type="submission" date="2019-08" db="EMBL/GenBank/DDBJ databases">
        <authorList>
            <person name="Kucharzyk K."/>
            <person name="Murdoch R.W."/>
            <person name="Higgins S."/>
            <person name="Loffler F."/>
        </authorList>
    </citation>
    <scope>NUCLEOTIDE SEQUENCE</scope>
</reference>
<feature type="transmembrane region" description="Helical" evidence="5">
    <location>
        <begin position="344"/>
        <end position="361"/>
    </location>
</feature>
<dbReference type="Pfam" id="PF04932">
    <property type="entry name" value="Wzy_C"/>
    <property type="match status" value="1"/>
</dbReference>
<accession>A0A644WJX7</accession>
<keyword evidence="2 5" id="KW-0812">Transmembrane</keyword>
<gene>
    <name evidence="7" type="ORF">SDC9_50154</name>
</gene>
<protein>
    <recommendedName>
        <fullName evidence="6">O-antigen ligase-related domain-containing protein</fullName>
    </recommendedName>
</protein>
<sequence>MDYEILNSKLNSGASVKIGSIPYITLILSVAFIPAAYVTVAAVFIAHWSNKDMFFISRDYEFKMLKVYIFMGVLFSQFKAISFVYAIIYILCLFSYYMFFESMSEEEAVKLKKIIYIVSIIAFFIGIIQYFNPGFSIPGKWVDANQFKLNKRIYSTFFNPNIFGFYINLLIISACGNLDFKKINLSLAVFLTGISCLFLTFSRTSWISLIASLLIASIFNKKYLKYAAIVSAVMFGMDYVFGIGRLNPSSAASDSSFLYRIEIWKACIQIIKDNPLTGIGFGTLFKHISAYSTVVKTNIEHCHNIYIQSLTETGIIGFGIFSFIIFKSAATIIKNIKTAQDNQIWITAFIILSMALIHGLVDSVLLTPQILLIMSMYAGTLKAIKNEELRMKNFK</sequence>
<organism evidence="7">
    <name type="scientific">bioreactor metagenome</name>
    <dbReference type="NCBI Taxonomy" id="1076179"/>
    <lineage>
        <taxon>unclassified sequences</taxon>
        <taxon>metagenomes</taxon>
        <taxon>ecological metagenomes</taxon>
    </lineage>
</organism>
<dbReference type="AlphaFoldDB" id="A0A644WJX7"/>
<dbReference type="EMBL" id="VSSQ01000990">
    <property type="protein sequence ID" value="MPM03887.1"/>
    <property type="molecule type" value="Genomic_DNA"/>
</dbReference>
<comment type="subcellular location">
    <subcellularLocation>
        <location evidence="1">Membrane</location>
        <topology evidence="1">Multi-pass membrane protein</topology>
    </subcellularLocation>
</comment>
<feature type="transmembrane region" description="Helical" evidence="5">
    <location>
        <begin position="20"/>
        <end position="46"/>
    </location>
</feature>
<feature type="transmembrane region" description="Helical" evidence="5">
    <location>
        <begin position="367"/>
        <end position="384"/>
    </location>
</feature>
<feature type="transmembrane region" description="Helical" evidence="5">
    <location>
        <begin position="153"/>
        <end position="171"/>
    </location>
</feature>
<evidence type="ECO:0000259" key="6">
    <source>
        <dbReference type="Pfam" id="PF04932"/>
    </source>
</evidence>
<keyword evidence="3 5" id="KW-1133">Transmembrane helix</keyword>
<feature type="transmembrane region" description="Helical" evidence="5">
    <location>
        <begin position="183"/>
        <end position="202"/>
    </location>
</feature>
<evidence type="ECO:0000256" key="3">
    <source>
        <dbReference type="ARBA" id="ARBA00022989"/>
    </source>
</evidence>
<evidence type="ECO:0000256" key="5">
    <source>
        <dbReference type="SAM" id="Phobius"/>
    </source>
</evidence>
<evidence type="ECO:0000256" key="2">
    <source>
        <dbReference type="ARBA" id="ARBA00022692"/>
    </source>
</evidence>
<keyword evidence="4 5" id="KW-0472">Membrane</keyword>
<comment type="caution">
    <text evidence="7">The sequence shown here is derived from an EMBL/GenBank/DDBJ whole genome shotgun (WGS) entry which is preliminary data.</text>
</comment>
<dbReference type="PANTHER" id="PTHR37422">
    <property type="entry name" value="TEICHURONIC ACID BIOSYNTHESIS PROTEIN TUAE"/>
    <property type="match status" value="1"/>
</dbReference>
<feature type="transmembrane region" description="Helical" evidence="5">
    <location>
        <begin position="314"/>
        <end position="332"/>
    </location>
</feature>
<feature type="domain" description="O-antigen ligase-related" evidence="6">
    <location>
        <begin position="189"/>
        <end position="321"/>
    </location>
</feature>
<evidence type="ECO:0000256" key="1">
    <source>
        <dbReference type="ARBA" id="ARBA00004141"/>
    </source>
</evidence>
<evidence type="ECO:0000256" key="4">
    <source>
        <dbReference type="ARBA" id="ARBA00023136"/>
    </source>
</evidence>
<dbReference type="InterPro" id="IPR007016">
    <property type="entry name" value="O-antigen_ligase-rel_domated"/>
</dbReference>
<feature type="transmembrane region" description="Helical" evidence="5">
    <location>
        <begin position="67"/>
        <end position="99"/>
    </location>
</feature>
<dbReference type="PANTHER" id="PTHR37422:SF13">
    <property type="entry name" value="LIPOPOLYSACCHARIDE BIOSYNTHESIS PROTEIN PA4999-RELATED"/>
    <property type="match status" value="1"/>
</dbReference>
<feature type="transmembrane region" description="Helical" evidence="5">
    <location>
        <begin position="114"/>
        <end position="132"/>
    </location>
</feature>